<sequence length="576" mass="61938">MSSSDLYDLTVASHLIVEQFLLSQGYTSSASQLRADAATSGLTLPTLPSHTDQSLDLRHLVESYRSSIRADERKRRAEQLAATHATRAIADPLTLTLPGPATLPFKLEQTHSTLHASNILSIAKLELPRRHFDTSSARYINTIQKCLVTTAADKRIVFSNAQTGEVQEILESRDGHQAAVLSVAQDPQDPRCLISSGMDARVVVWDLVTRKVVQVLGEHGKFVVKVAVSPTGEYLASIGYDKKVVIYRRIQNTSFSATAGNSGGGNEEEEEEEEEVEELKGPRYEKAFEMETQTNPEAILFVRAGLSPEAPAEASDVGSSNIGVGAGAGEVMIHEAREKRTWLCFTVRNDCFIHYIALPTSADSSVENITADLSSTSLNSTRKPFPTTNSAAVPDWSLHSFNTNPNPLDLHVSYSLLSLSLHPSSLYICVQTGDHTSPALASTSSSTAPGSLSRLLLLPPLSSTRAATIWTGVPTSSYAVPRHAWLPCGRGCWLNAEDGVLRLVDLKGRTRAQVLAHGVSGDGDEAQAQAAAASWSRGGNTIVKDVVVLGENKVASCGFDRTVRIVAVEAGILESS</sequence>
<organism evidence="5 6">
    <name type="scientific">Ustilago trichophora</name>
    <dbReference type="NCBI Taxonomy" id="86804"/>
    <lineage>
        <taxon>Eukaryota</taxon>
        <taxon>Fungi</taxon>
        <taxon>Dikarya</taxon>
        <taxon>Basidiomycota</taxon>
        <taxon>Ustilaginomycotina</taxon>
        <taxon>Ustilaginomycetes</taxon>
        <taxon>Ustilaginales</taxon>
        <taxon>Ustilaginaceae</taxon>
        <taxon>Ustilago</taxon>
    </lineage>
</organism>
<protein>
    <submittedName>
        <fullName evidence="5">Uncharacterized protein</fullName>
    </submittedName>
</protein>
<dbReference type="Pfam" id="PF00400">
    <property type="entry name" value="WD40"/>
    <property type="match status" value="2"/>
</dbReference>
<dbReference type="SUPFAM" id="SSF50978">
    <property type="entry name" value="WD40 repeat-like"/>
    <property type="match status" value="1"/>
</dbReference>
<evidence type="ECO:0000256" key="2">
    <source>
        <dbReference type="ARBA" id="ARBA00022737"/>
    </source>
</evidence>
<dbReference type="Gene3D" id="2.130.10.10">
    <property type="entry name" value="YVTN repeat-like/Quinoprotein amine dehydrogenase"/>
    <property type="match status" value="1"/>
</dbReference>
<dbReference type="PROSITE" id="PS00678">
    <property type="entry name" value="WD_REPEATS_1"/>
    <property type="match status" value="1"/>
</dbReference>
<dbReference type="Proteomes" id="UP000324022">
    <property type="component" value="Unassembled WGS sequence"/>
</dbReference>
<keyword evidence="6" id="KW-1185">Reference proteome</keyword>
<dbReference type="EMBL" id="OOIN01000032">
    <property type="protein sequence ID" value="SPO30260.1"/>
    <property type="molecule type" value="Genomic_DNA"/>
</dbReference>
<evidence type="ECO:0000313" key="6">
    <source>
        <dbReference type="Proteomes" id="UP000324022"/>
    </source>
</evidence>
<dbReference type="InterPro" id="IPR019775">
    <property type="entry name" value="WD40_repeat_CS"/>
</dbReference>
<evidence type="ECO:0000313" key="5">
    <source>
        <dbReference type="EMBL" id="SPO30260.1"/>
    </source>
</evidence>
<dbReference type="PANTHER" id="PTHR19848">
    <property type="entry name" value="WD40 REPEAT PROTEIN"/>
    <property type="match status" value="1"/>
</dbReference>
<dbReference type="PROSITE" id="PS50082">
    <property type="entry name" value="WD_REPEATS_2"/>
    <property type="match status" value="1"/>
</dbReference>
<feature type="repeat" description="WD" evidence="3">
    <location>
        <begin position="173"/>
        <end position="215"/>
    </location>
</feature>
<dbReference type="SMART" id="SM00320">
    <property type="entry name" value="WD40"/>
    <property type="match status" value="3"/>
</dbReference>
<dbReference type="InterPro" id="IPR015943">
    <property type="entry name" value="WD40/YVTN_repeat-like_dom_sf"/>
</dbReference>
<dbReference type="PANTHER" id="PTHR19848:SF8">
    <property type="entry name" value="F-BOX AND WD REPEAT DOMAIN CONTAINING 7"/>
    <property type="match status" value="1"/>
</dbReference>
<feature type="compositionally biased region" description="Acidic residues" evidence="4">
    <location>
        <begin position="266"/>
        <end position="277"/>
    </location>
</feature>
<feature type="region of interest" description="Disordered" evidence="4">
    <location>
        <begin position="257"/>
        <end position="279"/>
    </location>
</feature>
<keyword evidence="1 3" id="KW-0853">WD repeat</keyword>
<evidence type="ECO:0000256" key="3">
    <source>
        <dbReference type="PROSITE-ProRule" id="PRU00221"/>
    </source>
</evidence>
<dbReference type="OrthoDB" id="1932312at2759"/>
<proteinExistence type="predicted"/>
<dbReference type="InterPro" id="IPR001680">
    <property type="entry name" value="WD40_rpt"/>
</dbReference>
<gene>
    <name evidence="5" type="ORF">UTRI_05724</name>
</gene>
<name>A0A5C3EJ65_9BASI</name>
<keyword evidence="2" id="KW-0677">Repeat</keyword>
<accession>A0A5C3EJ65</accession>
<reference evidence="5 6" key="1">
    <citation type="submission" date="2018-03" db="EMBL/GenBank/DDBJ databases">
        <authorList>
            <person name="Guldener U."/>
        </authorList>
    </citation>
    <scope>NUCLEOTIDE SEQUENCE [LARGE SCALE GENOMIC DNA]</scope>
    <source>
        <strain evidence="5 6">NBRC100155</strain>
    </source>
</reference>
<dbReference type="AlphaFoldDB" id="A0A5C3EJ65"/>
<evidence type="ECO:0000256" key="4">
    <source>
        <dbReference type="SAM" id="MobiDB-lite"/>
    </source>
</evidence>
<dbReference type="PROSITE" id="PS50294">
    <property type="entry name" value="WD_REPEATS_REGION"/>
    <property type="match status" value="1"/>
</dbReference>
<dbReference type="InterPro" id="IPR036322">
    <property type="entry name" value="WD40_repeat_dom_sf"/>
</dbReference>
<evidence type="ECO:0000256" key="1">
    <source>
        <dbReference type="ARBA" id="ARBA00022574"/>
    </source>
</evidence>